<evidence type="ECO:0000313" key="1">
    <source>
        <dbReference type="EMBL" id="QQA01545.1"/>
    </source>
</evidence>
<dbReference type="PANTHER" id="PTHR41317">
    <property type="entry name" value="PD-(D_E)XK NUCLEASE FAMILY TRANSPOSASE"/>
    <property type="match status" value="1"/>
</dbReference>
<keyword evidence="2" id="KW-1185">Reference proteome</keyword>
<dbReference type="NCBIfam" id="TIGR01784">
    <property type="entry name" value="T_den_put_tspse"/>
    <property type="match status" value="1"/>
</dbReference>
<name>A0A7T3REC6_9SPIR</name>
<dbReference type="PANTHER" id="PTHR41317:SF1">
    <property type="entry name" value="PD-(D_E)XK NUCLEASE FAMILY TRANSPOSASE"/>
    <property type="match status" value="1"/>
</dbReference>
<gene>
    <name evidence="1" type="ORF">IWA51_02710</name>
</gene>
<dbReference type="KEGG" id="tper:IWA51_02710"/>
<sequence>MQDREICAGVIERLLGIKVGKIKYPKLQKVIAPYYSTHGVRLDVYVENSTTVFDVEIQTTPVAALGKRMRYYQSMIDIDHLTQGNPYDVLKESYVLFLCKKVPYKEKRSVYKFERTSEGISAGDNSHWIVYNLEQSKEESDASLRAFMEYVGSGNSTENDALVERIAHTVEKLKRNELFRDEYRAMNLHDYDKLSQGRAQGRKEGIALGRQEGIAQGLQKGMAQGRQEGILMTARGLIEIGLSLEQITKVTGLSLEQVTALKDKK</sequence>
<accession>A0A7T3REC6</accession>
<reference evidence="1 2" key="1">
    <citation type="submission" date="2020-11" db="EMBL/GenBank/DDBJ databases">
        <title>Treponema Peruensis nv. sp., first commensal Treponema isolated from human feces.</title>
        <authorList>
            <person name="Belkhou C."/>
            <person name="Raes J."/>
        </authorList>
    </citation>
    <scope>NUCLEOTIDE SEQUENCE [LARGE SCALE GENOMIC DNA]</scope>
    <source>
        <strain evidence="1 2">RCC2812</strain>
    </source>
</reference>
<proteinExistence type="predicted"/>
<dbReference type="EMBL" id="CP064936">
    <property type="protein sequence ID" value="QQA01545.1"/>
    <property type="molecule type" value="Genomic_DNA"/>
</dbReference>
<dbReference type="AlphaFoldDB" id="A0A7T3REC6"/>
<evidence type="ECO:0000313" key="2">
    <source>
        <dbReference type="Proteomes" id="UP000595224"/>
    </source>
</evidence>
<dbReference type="Proteomes" id="UP000595224">
    <property type="component" value="Chromosome"/>
</dbReference>
<organism evidence="1 2">
    <name type="scientific">Treponema peruense</name>
    <dbReference type="NCBI Taxonomy" id="2787628"/>
    <lineage>
        <taxon>Bacteria</taxon>
        <taxon>Pseudomonadati</taxon>
        <taxon>Spirochaetota</taxon>
        <taxon>Spirochaetia</taxon>
        <taxon>Spirochaetales</taxon>
        <taxon>Treponemataceae</taxon>
        <taxon>Treponema</taxon>
    </lineage>
</organism>
<dbReference type="InterPro" id="IPR010106">
    <property type="entry name" value="RpnA"/>
</dbReference>
<dbReference type="Pfam" id="PF12784">
    <property type="entry name" value="PDDEXK_2"/>
    <property type="match status" value="1"/>
</dbReference>
<protein>
    <submittedName>
        <fullName evidence="1">Rpn family recombination-promoting nuclease/putative transposase</fullName>
    </submittedName>
</protein>